<accession>A0ACC2NGY8</accession>
<dbReference type="EMBL" id="CM056743">
    <property type="protein sequence ID" value="KAJ8670509.1"/>
    <property type="molecule type" value="Genomic_DNA"/>
</dbReference>
<evidence type="ECO:0000313" key="1">
    <source>
        <dbReference type="EMBL" id="KAJ8670509.1"/>
    </source>
</evidence>
<sequence>MDLAKELILAVKRNNSHGGYGLQKECEALIGHVLNNMAKSKIPNLTADVKNNQIATRFREEGNQCFVTGDDEEAIEKYTQSLAFAENKESMALAFANRSAALYRKQLYGECLIDIDAAVIHGYPENKKKKLKERAQKAMEGLRQQFQAKDQNMNDLPSPSVKKDKWYTHCHHCLARSYNLIPCSKCPIAQYCSTKCKSLDWEMAHQIECSVNPVFSKLLSLDEDKIRMLTKIIRMLIICTKKGTKVEELRKDCQVAEKNQDNRTAGFTDNGTFDSKSARSALSLATNLTTRPFIDISAFACIAALAVVILAMETPFFGKKYRPKELKDIAERADVRFCGTMIFRNCVIVSSNSFSVQQEPGVKTGSGLYNAHSLMNHSCAPNTFRHFNGMTMITRALEPINEGDQIFTCYGGGYQYMARSERRSKMMQEYYFSCDCIACVDDWPTYSEILKNHIGSITKTKKELVEKLKPYRQRLMFDKYDIDAVKNVLDILYAEVKMPCEEIVHAIQYLKSYYLGKFNQQS</sequence>
<proteinExistence type="predicted"/>
<reference evidence="1" key="1">
    <citation type="submission" date="2023-04" db="EMBL/GenBank/DDBJ databases">
        <title>A chromosome-level genome assembly of the parasitoid wasp Eretmocerus hayati.</title>
        <authorList>
            <person name="Zhong Y."/>
            <person name="Liu S."/>
            <person name="Liu Y."/>
        </authorList>
    </citation>
    <scope>NUCLEOTIDE SEQUENCE</scope>
    <source>
        <strain evidence="1">ZJU_SS_LIU_2023</strain>
    </source>
</reference>
<evidence type="ECO:0000313" key="2">
    <source>
        <dbReference type="Proteomes" id="UP001239111"/>
    </source>
</evidence>
<comment type="caution">
    <text evidence="1">The sequence shown here is derived from an EMBL/GenBank/DDBJ whole genome shotgun (WGS) entry which is preliminary data.</text>
</comment>
<name>A0ACC2NGY8_9HYME</name>
<protein>
    <submittedName>
        <fullName evidence="1">Uncharacterized protein</fullName>
    </submittedName>
</protein>
<gene>
    <name evidence="1" type="ORF">QAD02_001768</name>
</gene>
<organism evidence="1 2">
    <name type="scientific">Eretmocerus hayati</name>
    <dbReference type="NCBI Taxonomy" id="131215"/>
    <lineage>
        <taxon>Eukaryota</taxon>
        <taxon>Metazoa</taxon>
        <taxon>Ecdysozoa</taxon>
        <taxon>Arthropoda</taxon>
        <taxon>Hexapoda</taxon>
        <taxon>Insecta</taxon>
        <taxon>Pterygota</taxon>
        <taxon>Neoptera</taxon>
        <taxon>Endopterygota</taxon>
        <taxon>Hymenoptera</taxon>
        <taxon>Apocrita</taxon>
        <taxon>Proctotrupomorpha</taxon>
        <taxon>Chalcidoidea</taxon>
        <taxon>Aphelinidae</taxon>
        <taxon>Aphelininae</taxon>
        <taxon>Eretmocerus</taxon>
    </lineage>
</organism>
<keyword evidence="2" id="KW-1185">Reference proteome</keyword>
<dbReference type="Proteomes" id="UP001239111">
    <property type="component" value="Chromosome 3"/>
</dbReference>